<dbReference type="Gene3D" id="2.70.70.10">
    <property type="entry name" value="Glucose Permease (Domain IIA)"/>
    <property type="match status" value="1"/>
</dbReference>
<keyword evidence="4" id="KW-1185">Reference proteome</keyword>
<evidence type="ECO:0000313" key="4">
    <source>
        <dbReference type="Proteomes" id="UP001059209"/>
    </source>
</evidence>
<feature type="transmembrane region" description="Helical" evidence="1">
    <location>
        <begin position="21"/>
        <end position="39"/>
    </location>
</feature>
<dbReference type="InterPro" id="IPR050570">
    <property type="entry name" value="Cell_wall_metabolism_enzyme"/>
</dbReference>
<dbReference type="RefSeq" id="WP_260572131.1">
    <property type="nucleotide sequence ID" value="NZ_CP104205.1"/>
</dbReference>
<evidence type="ECO:0000259" key="2">
    <source>
        <dbReference type="Pfam" id="PF01551"/>
    </source>
</evidence>
<dbReference type="InterPro" id="IPR016047">
    <property type="entry name" value="M23ase_b-sheet_dom"/>
</dbReference>
<dbReference type="Pfam" id="PF01551">
    <property type="entry name" value="Peptidase_M23"/>
    <property type="match status" value="1"/>
</dbReference>
<name>A0ABY5Y7R8_9FLAO</name>
<dbReference type="PANTHER" id="PTHR21666">
    <property type="entry name" value="PEPTIDASE-RELATED"/>
    <property type="match status" value="1"/>
</dbReference>
<feature type="domain" description="M23ase beta-sheet core" evidence="2">
    <location>
        <begin position="147"/>
        <end position="241"/>
    </location>
</feature>
<keyword evidence="1" id="KW-0812">Transmembrane</keyword>
<dbReference type="CDD" id="cd12797">
    <property type="entry name" value="M23_peptidase"/>
    <property type="match status" value="1"/>
</dbReference>
<evidence type="ECO:0000313" key="3">
    <source>
        <dbReference type="EMBL" id="UWX54299.1"/>
    </source>
</evidence>
<dbReference type="InterPro" id="IPR011055">
    <property type="entry name" value="Dup_hybrid_motif"/>
</dbReference>
<organism evidence="3 4">
    <name type="scientific">Maribacter litopenaei</name>
    <dbReference type="NCBI Taxonomy" id="2976127"/>
    <lineage>
        <taxon>Bacteria</taxon>
        <taxon>Pseudomonadati</taxon>
        <taxon>Bacteroidota</taxon>
        <taxon>Flavobacteriia</taxon>
        <taxon>Flavobacteriales</taxon>
        <taxon>Flavobacteriaceae</taxon>
        <taxon>Maribacter</taxon>
    </lineage>
</organism>
<dbReference type="Proteomes" id="UP001059209">
    <property type="component" value="Chromosome"/>
</dbReference>
<reference evidence="3" key="1">
    <citation type="submission" date="2022-09" db="EMBL/GenBank/DDBJ databases">
        <title>Maribacter litopenaei sp. nov., isolated from the intestinal tract of the Pacific White Shrimp, Litopenaeus vannamei.</title>
        <authorList>
            <person name="Kim S.Y."/>
            <person name="Hwang C.Y."/>
        </authorList>
    </citation>
    <scope>NUCLEOTIDE SEQUENCE</scope>
    <source>
        <strain evidence="3">HL-LV01</strain>
    </source>
</reference>
<proteinExistence type="predicted"/>
<gene>
    <name evidence="3" type="ORF">NYZ99_15275</name>
</gene>
<dbReference type="EMBL" id="CP104205">
    <property type="protein sequence ID" value="UWX54299.1"/>
    <property type="molecule type" value="Genomic_DNA"/>
</dbReference>
<dbReference type="SUPFAM" id="SSF51261">
    <property type="entry name" value="Duplicated hybrid motif"/>
    <property type="match status" value="1"/>
</dbReference>
<dbReference type="PANTHER" id="PTHR21666:SF270">
    <property type="entry name" value="MUREIN HYDROLASE ACTIVATOR ENVC"/>
    <property type="match status" value="1"/>
</dbReference>
<accession>A0ABY5Y7R8</accession>
<keyword evidence="1" id="KW-1133">Transmembrane helix</keyword>
<sequence length="267" mass="29655">MTKSFLKKVMRGQASGYPQKTISYWMYLAGLLLCVVLYSPKATKEGPTLGSTRTRDTRSIGKAVSLLGVDTKELSEQNVHSVDFYGEPKKTFEGYEGSNLITDFERCNEVLRHASRIPSITPLRIQTFRISSAYGMRTHPISGRYKNHKGYDLAAPKGTSVHATASGQVKVVDVQEGYGRVIVLGHSDGFETLYAHPEASFVEVGDRIEQGQVIASVGNSGNVTGFHLHYELIRHGKPIDPQKSFGRKRSILRKWLLGRIENVSEIP</sequence>
<keyword evidence="1" id="KW-0472">Membrane</keyword>
<protein>
    <submittedName>
        <fullName evidence="3">M23 family metallopeptidase</fullName>
    </submittedName>
</protein>
<evidence type="ECO:0000256" key="1">
    <source>
        <dbReference type="SAM" id="Phobius"/>
    </source>
</evidence>